<dbReference type="InterPro" id="IPR038765">
    <property type="entry name" value="Papain-like_cys_pep_sf"/>
</dbReference>
<dbReference type="EMBL" id="SACQ01000001">
    <property type="protein sequence ID" value="RVU32247.1"/>
    <property type="molecule type" value="Genomic_DNA"/>
</dbReference>
<feature type="transmembrane region" description="Helical" evidence="1">
    <location>
        <begin position="146"/>
        <end position="164"/>
    </location>
</feature>
<evidence type="ECO:0000313" key="3">
    <source>
        <dbReference type="EMBL" id="RVU32247.1"/>
    </source>
</evidence>
<keyword evidence="1" id="KW-0812">Transmembrane</keyword>
<dbReference type="RefSeq" id="WP_127692416.1">
    <property type="nucleotide sequence ID" value="NZ_SACQ01000001.1"/>
</dbReference>
<dbReference type="PANTHER" id="PTHR42736">
    <property type="entry name" value="PROTEIN-GLUTAMINE GAMMA-GLUTAMYLTRANSFERASE"/>
    <property type="match status" value="1"/>
</dbReference>
<proteinExistence type="predicted"/>
<dbReference type="InterPro" id="IPR052901">
    <property type="entry name" value="Bact_TGase-like"/>
</dbReference>
<sequence>MKLPTFQFKKSTVAEATNKPEVLLARSSKLWLLTMLVAVCLPQIREIPLWLTIVVGALLAWGFASTLKVRKPLARWVRWSVVPLMSVGVLVSASGLESLAGLATLLIAGAGLKVLELRTRRDGWVLVLVSLFMVAVNFLFDQSIVAALYGFFSLAITFAALISLNEVQAKQVNFGTLKRSATILAQSVPVMVVLFLVFPRIEPLWSVKSERAVAKTGLSNEVDPGSVANLTRNDSVAFRASFTDDAPPERSQRYWRAITYDFYDGRSWLNVGKNVGLEASAIDTDTYYDYEIIMEPTARPWLVALDYPQSVRAARGTLTLKNDFTVTAGKPILDRFSYSGRSVVREATQELSLQDRERFLRLPPYGNPQARALAASWVEQQLSLTEKIDALYRRFNQSFEYTLSPGRLGRNSVDQFLFETQRGFCEHFASSTAYLLRLAGHPTRLVGGYQGGEWNPYEKYMLVRQYEAHAWVEVWDENTGWRRLDPTTAVAPERIQLPFDELFGSSDDFIAESPLSVLRLGKNIEWLNEVRLRYEAVNYSWHRWILGYHNQQVDFLHDLMGSLSTLKLLLVIFVPGSLVTGGLIWWLLRARPRRYHAVDADVQYLSRLVSRADSSLAREQGETVRTYCWRLAKHQPYWEESLMQWLNNLEQLRYSPARGQPEGDASYHASFKNMIKTVKKPTRLLGKPARASA</sequence>
<protein>
    <submittedName>
        <fullName evidence="3">DUF3488 domain-containing protein</fullName>
    </submittedName>
</protein>
<dbReference type="Pfam" id="PF11992">
    <property type="entry name" value="TgpA_N"/>
    <property type="match status" value="1"/>
</dbReference>
<keyword evidence="4" id="KW-1185">Reference proteome</keyword>
<feature type="domain" description="Transglutaminase-like" evidence="2">
    <location>
        <begin position="417"/>
        <end position="488"/>
    </location>
</feature>
<feature type="transmembrane region" description="Helical" evidence="1">
    <location>
        <begin position="176"/>
        <end position="198"/>
    </location>
</feature>
<dbReference type="PANTHER" id="PTHR42736:SF1">
    <property type="entry name" value="PROTEIN-GLUTAMINE GAMMA-GLUTAMYLTRANSFERASE"/>
    <property type="match status" value="1"/>
</dbReference>
<dbReference type="Gene3D" id="3.10.620.30">
    <property type="match status" value="1"/>
</dbReference>
<feature type="transmembrane region" description="Helical" evidence="1">
    <location>
        <begin position="99"/>
        <end position="116"/>
    </location>
</feature>
<feature type="transmembrane region" description="Helical" evidence="1">
    <location>
        <begin position="568"/>
        <end position="588"/>
    </location>
</feature>
<comment type="caution">
    <text evidence="3">The sequence shown here is derived from an EMBL/GenBank/DDBJ whole genome shotgun (WGS) entry which is preliminary data.</text>
</comment>
<dbReference type="AlphaFoldDB" id="A0A437QCI2"/>
<feature type="transmembrane region" description="Helical" evidence="1">
    <location>
        <begin position="47"/>
        <end position="64"/>
    </location>
</feature>
<accession>A0A437QCI2</accession>
<feature type="transmembrane region" description="Helical" evidence="1">
    <location>
        <begin position="123"/>
        <end position="140"/>
    </location>
</feature>
<dbReference type="InterPro" id="IPR021878">
    <property type="entry name" value="TgpA_N"/>
</dbReference>
<organism evidence="3 4">
    <name type="scientific">Neptunomonas marina</name>
    <dbReference type="NCBI Taxonomy" id="1815562"/>
    <lineage>
        <taxon>Bacteria</taxon>
        <taxon>Pseudomonadati</taxon>
        <taxon>Pseudomonadota</taxon>
        <taxon>Gammaproteobacteria</taxon>
        <taxon>Oceanospirillales</taxon>
        <taxon>Oceanospirillaceae</taxon>
        <taxon>Neptunomonas</taxon>
    </lineage>
</organism>
<evidence type="ECO:0000256" key="1">
    <source>
        <dbReference type="SAM" id="Phobius"/>
    </source>
</evidence>
<evidence type="ECO:0000259" key="2">
    <source>
        <dbReference type="SMART" id="SM00460"/>
    </source>
</evidence>
<keyword evidence="1" id="KW-0472">Membrane</keyword>
<gene>
    <name evidence="3" type="ORF">EOE65_00930</name>
</gene>
<name>A0A437QCI2_9GAMM</name>
<reference evidence="3 4" key="1">
    <citation type="submission" date="2019-01" db="EMBL/GenBank/DDBJ databases">
        <authorList>
            <person name="Chen W.-M."/>
        </authorList>
    </citation>
    <scope>NUCLEOTIDE SEQUENCE [LARGE SCALE GENOMIC DNA]</scope>
    <source>
        <strain evidence="3 4">HPM-16</strain>
    </source>
</reference>
<evidence type="ECO:0000313" key="4">
    <source>
        <dbReference type="Proteomes" id="UP000282818"/>
    </source>
</evidence>
<dbReference type="Proteomes" id="UP000282818">
    <property type="component" value="Unassembled WGS sequence"/>
</dbReference>
<dbReference type="SMART" id="SM00460">
    <property type="entry name" value="TGc"/>
    <property type="match status" value="1"/>
</dbReference>
<dbReference type="Pfam" id="PF01841">
    <property type="entry name" value="Transglut_core"/>
    <property type="match status" value="1"/>
</dbReference>
<dbReference type="SUPFAM" id="SSF54001">
    <property type="entry name" value="Cysteine proteinases"/>
    <property type="match status" value="1"/>
</dbReference>
<keyword evidence="1" id="KW-1133">Transmembrane helix</keyword>
<dbReference type="InterPro" id="IPR002931">
    <property type="entry name" value="Transglutaminase-like"/>
</dbReference>